<feature type="transmembrane region" description="Helical" evidence="1">
    <location>
        <begin position="45"/>
        <end position="69"/>
    </location>
</feature>
<keyword evidence="1" id="KW-1133">Transmembrane helix</keyword>
<proteinExistence type="predicted"/>
<evidence type="ECO:0000259" key="2">
    <source>
        <dbReference type="Pfam" id="PF07811"/>
    </source>
</evidence>
<evidence type="ECO:0000313" key="4">
    <source>
        <dbReference type="Proteomes" id="UP000278673"/>
    </source>
</evidence>
<reference evidence="3 4" key="1">
    <citation type="submission" date="2018-10" db="EMBL/GenBank/DDBJ databases">
        <title>Isolation, diversity and antifungal activity of actinobacteria from wheat.</title>
        <authorList>
            <person name="Han C."/>
        </authorList>
    </citation>
    <scope>NUCLEOTIDE SEQUENCE [LARGE SCALE GENOMIC DNA]</scope>
    <source>
        <strain evidence="3 4">NEAU-YY642</strain>
    </source>
</reference>
<keyword evidence="4" id="KW-1185">Reference proteome</keyword>
<comment type="caution">
    <text evidence="3">The sequence shown here is derived from an EMBL/GenBank/DDBJ whole genome shotgun (WGS) entry which is preliminary data.</text>
</comment>
<keyword evidence="1" id="KW-0472">Membrane</keyword>
<protein>
    <submittedName>
        <fullName evidence="3">Pilus assembly protein</fullName>
    </submittedName>
</protein>
<organism evidence="3 4">
    <name type="scientific">Streptomyces triticirhizae</name>
    <dbReference type="NCBI Taxonomy" id="2483353"/>
    <lineage>
        <taxon>Bacteria</taxon>
        <taxon>Bacillati</taxon>
        <taxon>Actinomycetota</taxon>
        <taxon>Actinomycetes</taxon>
        <taxon>Kitasatosporales</taxon>
        <taxon>Streptomycetaceae</taxon>
        <taxon>Streptomyces</taxon>
    </lineage>
</organism>
<dbReference type="EMBL" id="RFFJ01000235">
    <property type="protein sequence ID" value="RMI30722.1"/>
    <property type="molecule type" value="Genomic_DNA"/>
</dbReference>
<dbReference type="Proteomes" id="UP000278673">
    <property type="component" value="Unassembled WGS sequence"/>
</dbReference>
<sequence length="170" mass="18250">MHRGRPELRQLLAVVGRLVGFLRRRVAQGADRGGSVVRAGDRGSSAIEFVFLTPVMFFMIFGAVQFALYSFAEHVAKAAAQAGARTARSQAEADPDRWRGAAERKAYDYIDQLGPGLFTARPDVVASQDLAAFTVRVEVEGNVPSILPGVDLTVTAASEGPMERFVPDGG</sequence>
<keyword evidence="1" id="KW-0812">Transmembrane</keyword>
<dbReference type="Pfam" id="PF07811">
    <property type="entry name" value="TadE"/>
    <property type="match status" value="1"/>
</dbReference>
<dbReference type="InterPro" id="IPR012495">
    <property type="entry name" value="TadE-like_dom"/>
</dbReference>
<name>A0A3M2KZ36_9ACTN</name>
<feature type="domain" description="TadE-like" evidence="2">
    <location>
        <begin position="43"/>
        <end position="85"/>
    </location>
</feature>
<gene>
    <name evidence="3" type="ORF">EBN88_26545</name>
</gene>
<dbReference type="AlphaFoldDB" id="A0A3M2KZ36"/>
<accession>A0A3M2KZ36</accession>
<evidence type="ECO:0000256" key="1">
    <source>
        <dbReference type="SAM" id="Phobius"/>
    </source>
</evidence>
<evidence type="ECO:0000313" key="3">
    <source>
        <dbReference type="EMBL" id="RMI30722.1"/>
    </source>
</evidence>